<dbReference type="GO" id="GO:0006979">
    <property type="term" value="P:response to oxidative stress"/>
    <property type="evidence" value="ECO:0007669"/>
    <property type="project" value="TreeGrafter"/>
</dbReference>
<evidence type="ECO:0000259" key="7">
    <source>
        <dbReference type="PROSITE" id="PS51886"/>
    </source>
</evidence>
<dbReference type="GO" id="GO:0005739">
    <property type="term" value="C:mitochondrion"/>
    <property type="evidence" value="ECO:0007669"/>
    <property type="project" value="UniProtKB-SubCell"/>
</dbReference>
<protein>
    <recommendedName>
        <fullName evidence="5">Oxidation resistance protein 1</fullName>
    </recommendedName>
</protein>
<dbReference type="SMART" id="SM00584">
    <property type="entry name" value="TLDc"/>
    <property type="match status" value="1"/>
</dbReference>
<feature type="region of interest" description="Disordered" evidence="6">
    <location>
        <begin position="280"/>
        <end position="304"/>
    </location>
</feature>
<organism evidence="8 9">
    <name type="scientific">Pleurostoma richardsiae</name>
    <dbReference type="NCBI Taxonomy" id="41990"/>
    <lineage>
        <taxon>Eukaryota</taxon>
        <taxon>Fungi</taxon>
        <taxon>Dikarya</taxon>
        <taxon>Ascomycota</taxon>
        <taxon>Pezizomycotina</taxon>
        <taxon>Sordariomycetes</taxon>
        <taxon>Sordariomycetidae</taxon>
        <taxon>Calosphaeriales</taxon>
        <taxon>Pleurostomataceae</taxon>
        <taxon>Pleurostoma</taxon>
    </lineage>
</organism>
<evidence type="ECO:0000313" key="9">
    <source>
        <dbReference type="Proteomes" id="UP001174694"/>
    </source>
</evidence>
<dbReference type="EMBL" id="JANBVO010000041">
    <property type="protein sequence ID" value="KAJ9134813.1"/>
    <property type="molecule type" value="Genomic_DNA"/>
</dbReference>
<name>A0AA38VEL2_9PEZI</name>
<dbReference type="PANTHER" id="PTHR23354">
    <property type="entry name" value="NUCLEOLAR PROTEIN 7/ESTROGEN RECEPTOR COACTIVATOR-RELATED"/>
    <property type="match status" value="1"/>
</dbReference>
<dbReference type="Pfam" id="PF07534">
    <property type="entry name" value="TLD"/>
    <property type="match status" value="2"/>
</dbReference>
<evidence type="ECO:0000256" key="1">
    <source>
        <dbReference type="ARBA" id="ARBA00004173"/>
    </source>
</evidence>
<feature type="compositionally biased region" description="Low complexity" evidence="6">
    <location>
        <begin position="59"/>
        <end position="78"/>
    </location>
</feature>
<evidence type="ECO:0000256" key="6">
    <source>
        <dbReference type="SAM" id="MobiDB-lite"/>
    </source>
</evidence>
<dbReference type="AlphaFoldDB" id="A0AA38VEL2"/>
<reference evidence="8" key="1">
    <citation type="submission" date="2022-07" db="EMBL/GenBank/DDBJ databases">
        <title>Fungi with potential for degradation of polypropylene.</title>
        <authorList>
            <person name="Gostincar C."/>
        </authorList>
    </citation>
    <scope>NUCLEOTIDE SEQUENCE</scope>
    <source>
        <strain evidence="8">EXF-13308</strain>
    </source>
</reference>
<keyword evidence="3" id="KW-0496">Mitochondrion</keyword>
<feature type="domain" description="TLDc" evidence="7">
    <location>
        <begin position="128"/>
        <end position="381"/>
    </location>
</feature>
<accession>A0AA38VEL2</accession>
<comment type="caution">
    <text evidence="8">The sequence shown here is derived from an EMBL/GenBank/DDBJ whole genome shotgun (WGS) entry which is preliminary data.</text>
</comment>
<keyword evidence="9" id="KW-1185">Reference proteome</keyword>
<evidence type="ECO:0000256" key="5">
    <source>
        <dbReference type="ARBA" id="ARBA00040604"/>
    </source>
</evidence>
<comment type="subcellular location">
    <subcellularLocation>
        <location evidence="1">Mitochondrion</location>
    </subcellularLocation>
</comment>
<dbReference type="Proteomes" id="UP001174694">
    <property type="component" value="Unassembled WGS sequence"/>
</dbReference>
<evidence type="ECO:0000313" key="8">
    <source>
        <dbReference type="EMBL" id="KAJ9134813.1"/>
    </source>
</evidence>
<dbReference type="PANTHER" id="PTHR23354:SF62">
    <property type="entry name" value="MUSTARD, ISOFORM V"/>
    <property type="match status" value="1"/>
</dbReference>
<evidence type="ECO:0000256" key="2">
    <source>
        <dbReference type="ARBA" id="ARBA00009540"/>
    </source>
</evidence>
<feature type="compositionally biased region" description="Basic and acidic residues" evidence="6">
    <location>
        <begin position="1"/>
        <end position="17"/>
    </location>
</feature>
<feature type="compositionally biased region" description="Low complexity" evidence="6">
    <location>
        <begin position="18"/>
        <end position="35"/>
    </location>
</feature>
<dbReference type="InterPro" id="IPR006571">
    <property type="entry name" value="TLDc_dom"/>
</dbReference>
<dbReference type="PROSITE" id="PS51886">
    <property type="entry name" value="TLDC"/>
    <property type="match status" value="1"/>
</dbReference>
<comment type="function">
    <text evidence="4">May be involved in protection from oxidative damage.</text>
</comment>
<evidence type="ECO:0000256" key="3">
    <source>
        <dbReference type="ARBA" id="ARBA00023128"/>
    </source>
</evidence>
<gene>
    <name evidence="8" type="ORF">NKR23_g9930</name>
</gene>
<proteinExistence type="inferred from homology"/>
<sequence length="385" mass="40388">MADRSSRSNPHLLDDSPHSSGAATPTTASASSSNLLPSSLSSIVGGFGGLIRRFSSDVAGGSSHSLSGSPSSALSTSRGPGGLAGPHHNGVDGVYTPPILRTASPMRPPPLEPLELKGFRTDTASSARLLTPTIAEEIRIMIPERQRIEDVWNLVYSLDQDGASLGTLYKKCAVFEKRRASFVLVVRDNEGGVFGAYLSEAPHPSSHYFGNGECFLWRASVLASLPPPPSADTTNLTRATTIASDTTSSIPPLGPSAAALATKHNLSSTTTCILHTASPSASTGSLLDPTPARSSGTSSPAVPPSPSIRFKAFPYSGVNEFYIYCEAHWLSIGGGDGHYGLWLDDSLEKGVSSRCLTFGNEPLSDEGEKFGVLGVEVWVIGHDRP</sequence>
<dbReference type="GO" id="GO:0005634">
    <property type="term" value="C:nucleus"/>
    <property type="evidence" value="ECO:0007669"/>
    <property type="project" value="TreeGrafter"/>
</dbReference>
<feature type="region of interest" description="Disordered" evidence="6">
    <location>
        <begin position="1"/>
        <end position="35"/>
    </location>
</feature>
<comment type="similarity">
    <text evidence="2">Belongs to the OXR1 family.</text>
</comment>
<evidence type="ECO:0000256" key="4">
    <source>
        <dbReference type="ARBA" id="ARBA00037112"/>
    </source>
</evidence>
<feature type="region of interest" description="Disordered" evidence="6">
    <location>
        <begin position="58"/>
        <end position="96"/>
    </location>
</feature>